<reference evidence="1" key="1">
    <citation type="submission" date="2021-03" db="EMBL/GenBank/DDBJ databases">
        <authorList>
            <person name="Bekaert M."/>
        </authorList>
    </citation>
    <scope>NUCLEOTIDE SEQUENCE</scope>
</reference>
<evidence type="ECO:0000313" key="1">
    <source>
        <dbReference type="EMBL" id="CAG2199861.1"/>
    </source>
</evidence>
<dbReference type="EMBL" id="CAJPWZ010000725">
    <property type="protein sequence ID" value="CAG2199861.1"/>
    <property type="molecule type" value="Genomic_DNA"/>
</dbReference>
<dbReference type="OrthoDB" id="6072615at2759"/>
<dbReference type="Proteomes" id="UP000683360">
    <property type="component" value="Unassembled WGS sequence"/>
</dbReference>
<sequence length="292" mass="33011">MYLLDQFLPCNSQTVLNNLFPAARTNPGCHLEAVTDPSYYIIHINGYAILRQCKAGYTYSPSYCDCIKPKLTRIPRVAVFVITKRILEQNDGIISCRPYFQFLFDRTTLSEDGSVPSLPTSTLKFNPVTGSTGKTAVTFYGDGIMTIWSMSYITFAHKFKFMVRFKTMEDFTYEDKNYNLFGDGPCSNRAPYYGVTINPVQKSIVGNFILNNNSPLNLQIDNVDFSDWIVLFVVGMEGEIRMFTETGRDHGYMGISTIKSSSCAMEIGKDSKYAPGFVGYVDSIEFFNCFEK</sequence>
<accession>A0A8S3R404</accession>
<protein>
    <submittedName>
        <fullName evidence="1">Uncharacterized protein</fullName>
    </submittedName>
</protein>
<keyword evidence="2" id="KW-1185">Reference proteome</keyword>
<name>A0A8S3R404_MYTED</name>
<comment type="caution">
    <text evidence="1">The sequence shown here is derived from an EMBL/GenBank/DDBJ whole genome shotgun (WGS) entry which is preliminary data.</text>
</comment>
<proteinExistence type="predicted"/>
<organism evidence="1 2">
    <name type="scientific">Mytilus edulis</name>
    <name type="common">Blue mussel</name>
    <dbReference type="NCBI Taxonomy" id="6550"/>
    <lineage>
        <taxon>Eukaryota</taxon>
        <taxon>Metazoa</taxon>
        <taxon>Spiralia</taxon>
        <taxon>Lophotrochozoa</taxon>
        <taxon>Mollusca</taxon>
        <taxon>Bivalvia</taxon>
        <taxon>Autobranchia</taxon>
        <taxon>Pteriomorphia</taxon>
        <taxon>Mytilida</taxon>
        <taxon>Mytiloidea</taxon>
        <taxon>Mytilidae</taxon>
        <taxon>Mytilinae</taxon>
        <taxon>Mytilus</taxon>
    </lineage>
</organism>
<gene>
    <name evidence="1" type="ORF">MEDL_14552</name>
</gene>
<evidence type="ECO:0000313" key="2">
    <source>
        <dbReference type="Proteomes" id="UP000683360"/>
    </source>
</evidence>
<dbReference type="AlphaFoldDB" id="A0A8S3R404"/>